<organism evidence="1 2">
    <name type="scientific">Aestuariibaculum sediminum</name>
    <dbReference type="NCBI Taxonomy" id="2770637"/>
    <lineage>
        <taxon>Bacteria</taxon>
        <taxon>Pseudomonadati</taxon>
        <taxon>Bacteroidota</taxon>
        <taxon>Flavobacteriia</taxon>
        <taxon>Flavobacteriales</taxon>
        <taxon>Flavobacteriaceae</taxon>
    </lineage>
</organism>
<dbReference type="PROSITE" id="PS51257">
    <property type="entry name" value="PROKAR_LIPOPROTEIN"/>
    <property type="match status" value="1"/>
</dbReference>
<evidence type="ECO:0000313" key="2">
    <source>
        <dbReference type="Proteomes" id="UP000600588"/>
    </source>
</evidence>
<dbReference type="AlphaFoldDB" id="A0A8J6QIC2"/>
<proteinExistence type="predicted"/>
<gene>
    <name evidence="1" type="ORF">ICJ83_10620</name>
</gene>
<name>A0A8J6QIC2_9FLAO</name>
<accession>A0A8J6QIC2</accession>
<sequence>MNLKQPYLAYLFTLSLLTSCGNNEKTTTVTITNPLEFERFHETIELNRTDLQLESLDSVGILNISTQKLEITQTVDQDGDSQSDVLLFQPVVPANGSASYQIVTISKKERPTADTVCYSRFVPERTDDYAWENDKVAFRVYGPTAQKMVEEQIPGGTLSSGVDAWLKRVDYPVINKWYKKTTEGTGSYHEDTGEGLDNFHVGVSRGVGGFSILQDTTYYTSKNFTNYRTISTGPIRTSFYLDYANWTAGGKTIKESMVISLDRGQNLSRFNIDIEGTNEIVAGLTLHEKDGIVKGNNSEGWVSYWEPHGDSELGTAIVTKKEYFNGYYRYDTNRPDESNAYLKLNVIDNQVSYYAGFGWKKSGQFDTPKDWEAYLNRFSKCINAPLKITIEKL</sequence>
<dbReference type="EMBL" id="JACVXB010000004">
    <property type="protein sequence ID" value="MBD0832584.1"/>
    <property type="molecule type" value="Genomic_DNA"/>
</dbReference>
<keyword evidence="2" id="KW-1185">Reference proteome</keyword>
<dbReference type="InterPro" id="IPR032342">
    <property type="entry name" value="DUF4861"/>
</dbReference>
<comment type="caution">
    <text evidence="1">The sequence shown here is derived from an EMBL/GenBank/DDBJ whole genome shotgun (WGS) entry which is preliminary data.</text>
</comment>
<dbReference type="Proteomes" id="UP000600588">
    <property type="component" value="Unassembled WGS sequence"/>
</dbReference>
<reference evidence="1 2" key="1">
    <citation type="submission" date="2020-09" db="EMBL/GenBank/DDBJ databases">
        <title>TT11 complete genome.</title>
        <authorList>
            <person name="Wu Z."/>
        </authorList>
    </citation>
    <scope>NUCLEOTIDE SEQUENCE [LARGE SCALE GENOMIC DNA]</scope>
    <source>
        <strain evidence="1 2">TT11</strain>
    </source>
</reference>
<protein>
    <submittedName>
        <fullName evidence="1">DUF4861 domain-containing protein</fullName>
    </submittedName>
</protein>
<dbReference type="Pfam" id="PF16153">
    <property type="entry name" value="DUF4861"/>
    <property type="match status" value="1"/>
</dbReference>
<dbReference type="RefSeq" id="WP_188230375.1">
    <property type="nucleotide sequence ID" value="NZ_JACVXB010000004.1"/>
</dbReference>
<evidence type="ECO:0000313" key="1">
    <source>
        <dbReference type="EMBL" id="MBD0832584.1"/>
    </source>
</evidence>